<gene>
    <name evidence="1" type="ordered locus">CPF_2623</name>
</gene>
<sequence length="230" mass="27582">MHNLFHRRSKIEENPEKFWRELITKNETLKGRMFKDEPITEDTKYLHYVIFNRKVGFQNVWVMVPNFNRLIEFIEYVFMPEAYYKWVEGKKKLITHIPSIDVEKIISMINRKSTEEEKEKMKNDIVALRKLKGLSADNGMRKIKIFCSRFNNNWLGNDDEFLYLKAFGSAEELGKFVVETNLQTDSEDSYEKTIGMTTEEWFKVCENAHKNKEDEEKFKKVLFKHLEDIV</sequence>
<dbReference type="PaxDb" id="195103-CPF_2623"/>
<name>A0A0H2YS91_CLOP1</name>
<keyword evidence="2" id="KW-1185">Reference proteome</keyword>
<accession>A0A0H2YS91</accession>
<reference evidence="1 2" key="1">
    <citation type="journal article" date="2006" name="Genome Res.">
        <title>Skewed genomic variability in strains of the toxigenic bacterial pathogen, Clostridium perfringens.</title>
        <authorList>
            <person name="Myers G.S."/>
            <person name="Rasko D.A."/>
            <person name="Cheung J.K."/>
            <person name="Ravel J."/>
            <person name="Seshadri R."/>
            <person name="Deboy R.T."/>
            <person name="Ren Q."/>
            <person name="Varga J."/>
            <person name="Awad M.M."/>
            <person name="Brinkac L.M."/>
            <person name="Daugherty S.C."/>
            <person name="Haft D.H."/>
            <person name="Dodson R.J."/>
            <person name="Madupu R."/>
            <person name="Nelson W.C."/>
            <person name="Rosovitz M.J."/>
            <person name="Sullivan S.A."/>
            <person name="Khouri H."/>
            <person name="Dimitrov G.I."/>
            <person name="Watkins K.L."/>
            <person name="Mulligan S."/>
            <person name="Benton J."/>
            <person name="Radune D."/>
            <person name="Fisher D.J."/>
            <person name="Atkins H.S."/>
            <person name="Hiscox T."/>
            <person name="Jost B.H."/>
            <person name="Billington S.J."/>
            <person name="Songer J.G."/>
            <person name="McClane B.A."/>
            <person name="Titball R.W."/>
            <person name="Rood J.I."/>
            <person name="Melville S.B."/>
            <person name="Paulsen I.T."/>
        </authorList>
    </citation>
    <scope>NUCLEOTIDE SEQUENCE [LARGE SCALE GENOMIC DNA]</scope>
    <source>
        <strain evidence="2">ATCC 13124 / DSM 756 / JCM 1290 / NCIMB 6125 / NCTC 8237 / S 107 / Type A</strain>
    </source>
</reference>
<evidence type="ECO:0000313" key="2">
    <source>
        <dbReference type="Proteomes" id="UP000001823"/>
    </source>
</evidence>
<dbReference type="HOGENOM" id="CLU_102096_0_0_9"/>
<dbReference type="KEGG" id="cpf:CPF_2623"/>
<protein>
    <submittedName>
        <fullName evidence="1">Uncharacterized protein</fullName>
    </submittedName>
</protein>
<evidence type="ECO:0000313" key="1">
    <source>
        <dbReference type="EMBL" id="ABG83546.1"/>
    </source>
</evidence>
<dbReference type="GeneID" id="93001099"/>
<organism evidence="1 2">
    <name type="scientific">Clostridium perfringens (strain ATCC 13124 / DSM 756 / JCM 1290 / NCIMB 6125 / NCTC 8237 / Type A)</name>
    <dbReference type="NCBI Taxonomy" id="195103"/>
    <lineage>
        <taxon>Bacteria</taxon>
        <taxon>Bacillati</taxon>
        <taxon>Bacillota</taxon>
        <taxon>Clostridia</taxon>
        <taxon>Eubacteriales</taxon>
        <taxon>Clostridiaceae</taxon>
        <taxon>Clostridium</taxon>
    </lineage>
</organism>
<dbReference type="RefSeq" id="WP_003454455.1">
    <property type="nucleotide sequence ID" value="NC_008261.1"/>
</dbReference>
<dbReference type="EMBL" id="CP000246">
    <property type="protein sequence ID" value="ABG83546.1"/>
    <property type="molecule type" value="Genomic_DNA"/>
</dbReference>
<proteinExistence type="predicted"/>
<dbReference type="Proteomes" id="UP000001823">
    <property type="component" value="Chromosome"/>
</dbReference>
<dbReference type="eggNOG" id="ENOG5030F12">
    <property type="taxonomic scope" value="Bacteria"/>
</dbReference>
<dbReference type="AlphaFoldDB" id="A0A0H2YS91"/>